<dbReference type="PANTHER" id="PTHR44591">
    <property type="entry name" value="STRESS RESPONSE REGULATOR PROTEIN 1"/>
    <property type="match status" value="1"/>
</dbReference>
<dbReference type="EMBL" id="QGDO01000005">
    <property type="protein sequence ID" value="PWJ39993.1"/>
    <property type="molecule type" value="Genomic_DNA"/>
</dbReference>
<protein>
    <submittedName>
        <fullName evidence="4">Response regulator receiver domain-containing protein</fullName>
    </submittedName>
</protein>
<dbReference type="InterPro" id="IPR001789">
    <property type="entry name" value="Sig_transdc_resp-reg_receiver"/>
</dbReference>
<reference evidence="4 5" key="1">
    <citation type="submission" date="2018-03" db="EMBL/GenBank/DDBJ databases">
        <title>Genomic Encyclopedia of Archaeal and Bacterial Type Strains, Phase II (KMG-II): from individual species to whole genera.</title>
        <authorList>
            <person name="Goeker M."/>
        </authorList>
    </citation>
    <scope>NUCLEOTIDE SEQUENCE [LARGE SCALE GENOMIC DNA]</scope>
    <source>
        <strain evidence="4 5">DSM 28229</strain>
    </source>
</reference>
<dbReference type="Pfam" id="PF00072">
    <property type="entry name" value="Response_reg"/>
    <property type="match status" value="2"/>
</dbReference>
<dbReference type="RefSeq" id="WP_109620318.1">
    <property type="nucleotide sequence ID" value="NZ_QGDO01000005.1"/>
</dbReference>
<dbReference type="OrthoDB" id="1524091at2"/>
<evidence type="ECO:0000259" key="3">
    <source>
        <dbReference type="PROSITE" id="PS50110"/>
    </source>
</evidence>
<evidence type="ECO:0000313" key="5">
    <source>
        <dbReference type="Proteomes" id="UP000245535"/>
    </source>
</evidence>
<keyword evidence="5" id="KW-1185">Reference proteome</keyword>
<dbReference type="Gene3D" id="3.40.50.2300">
    <property type="match status" value="2"/>
</dbReference>
<evidence type="ECO:0000313" key="4">
    <source>
        <dbReference type="EMBL" id="PWJ39993.1"/>
    </source>
</evidence>
<proteinExistence type="predicted"/>
<comment type="caution">
    <text evidence="4">The sequence shown here is derived from an EMBL/GenBank/DDBJ whole genome shotgun (WGS) entry which is preliminary data.</text>
</comment>
<dbReference type="PANTHER" id="PTHR44591:SF3">
    <property type="entry name" value="RESPONSE REGULATORY DOMAIN-CONTAINING PROTEIN"/>
    <property type="match status" value="1"/>
</dbReference>
<dbReference type="CDD" id="cd17574">
    <property type="entry name" value="REC_OmpR"/>
    <property type="match status" value="1"/>
</dbReference>
<accession>A0A315Z6J7</accession>
<name>A0A315Z6J7_SEDFL</name>
<dbReference type="SUPFAM" id="SSF52172">
    <property type="entry name" value="CheY-like"/>
    <property type="match status" value="2"/>
</dbReference>
<dbReference type="GO" id="GO:0000160">
    <property type="term" value="P:phosphorelay signal transduction system"/>
    <property type="evidence" value="ECO:0007669"/>
    <property type="project" value="InterPro"/>
</dbReference>
<dbReference type="SMART" id="SM00448">
    <property type="entry name" value="REC"/>
    <property type="match status" value="2"/>
</dbReference>
<gene>
    <name evidence="4" type="ORF">BC781_10556</name>
</gene>
<evidence type="ECO:0000256" key="1">
    <source>
        <dbReference type="ARBA" id="ARBA00022553"/>
    </source>
</evidence>
<feature type="domain" description="Response regulatory" evidence="3">
    <location>
        <begin position="218"/>
        <end position="336"/>
    </location>
</feature>
<dbReference type="InterPro" id="IPR011006">
    <property type="entry name" value="CheY-like_superfamily"/>
</dbReference>
<dbReference type="PROSITE" id="PS50110">
    <property type="entry name" value="RESPONSE_REGULATORY"/>
    <property type="match status" value="2"/>
</dbReference>
<sequence>MSTKVLVIEDEEVLRQSLADILELEGFEVILAKDGLDGIEVLSEETPDVIVSDIMMPRADGYAVLNFVRQESTLMHTPFIFLSAKSERTDVRSGMNKGADDYITKPFDYQELIDAINARIVKSQPSLESISQLKDQIINQSEKLKEFAFINSHKVRGPMVNILSLIDKLNDNDSEVLKEMLHQNAISLDQVITDMNTAIADEIENPFMTNSEPKRIQSIYLIDDDPFQNALNTQLLHNYAADMKVKTFESGENALKHILLNAEVPDMILLDINMPEMDGWEFLESLLSEEDKNIEVHMLSSSLDNRDRVKAFSFKCVKGFICKPLSEEMISKIILK</sequence>
<feature type="domain" description="Response regulatory" evidence="3">
    <location>
        <begin position="4"/>
        <end position="120"/>
    </location>
</feature>
<dbReference type="AlphaFoldDB" id="A0A315Z6J7"/>
<dbReference type="InterPro" id="IPR050595">
    <property type="entry name" value="Bact_response_regulator"/>
</dbReference>
<dbReference type="Proteomes" id="UP000245535">
    <property type="component" value="Unassembled WGS sequence"/>
</dbReference>
<feature type="modified residue" description="4-aspartylphosphate" evidence="2">
    <location>
        <position position="271"/>
    </location>
</feature>
<organism evidence="4 5">
    <name type="scientific">Sediminitomix flava</name>
    <dbReference type="NCBI Taxonomy" id="379075"/>
    <lineage>
        <taxon>Bacteria</taxon>
        <taxon>Pseudomonadati</taxon>
        <taxon>Bacteroidota</taxon>
        <taxon>Cytophagia</taxon>
        <taxon>Cytophagales</taxon>
        <taxon>Flammeovirgaceae</taxon>
        <taxon>Sediminitomix</taxon>
    </lineage>
</organism>
<feature type="modified residue" description="4-aspartylphosphate" evidence="2">
    <location>
        <position position="53"/>
    </location>
</feature>
<keyword evidence="1 2" id="KW-0597">Phosphoprotein</keyword>
<evidence type="ECO:0000256" key="2">
    <source>
        <dbReference type="PROSITE-ProRule" id="PRU00169"/>
    </source>
</evidence>